<accession>A0A0E3GSK4</accession>
<name>A0A0E3GSK4_CLOSL</name>
<keyword evidence="2" id="KW-1185">Reference proteome</keyword>
<dbReference type="EMBL" id="CP009933">
    <property type="protein sequence ID" value="AKA72226.1"/>
    <property type="molecule type" value="Genomic_DNA"/>
</dbReference>
<reference evidence="1 2" key="1">
    <citation type="journal article" date="2015" name="J. Biotechnol.">
        <title>Complete genome sequence of a malodorant-producing acetogen, Clostridium scatologenes ATCC 25775(T).</title>
        <authorList>
            <person name="Zhu Z."/>
            <person name="Guo T."/>
            <person name="Zheng H."/>
            <person name="Song T."/>
            <person name="Ouyang P."/>
            <person name="Xie J."/>
        </authorList>
    </citation>
    <scope>NUCLEOTIDE SEQUENCE [LARGE SCALE GENOMIC DNA]</scope>
    <source>
        <strain evidence="1 2">ATCC 25775</strain>
    </source>
</reference>
<dbReference type="AlphaFoldDB" id="A0A0E3GSK4"/>
<dbReference type="HOGENOM" id="CLU_3198234_0_0_9"/>
<evidence type="ECO:0000313" key="2">
    <source>
        <dbReference type="Proteomes" id="UP000033115"/>
    </source>
</evidence>
<dbReference type="Proteomes" id="UP000033115">
    <property type="component" value="Chromosome"/>
</dbReference>
<dbReference type="KEGG" id="csq:CSCA_5101"/>
<dbReference type="RefSeq" id="WP_158407993.1">
    <property type="nucleotide sequence ID" value="NZ_CP009933.1"/>
</dbReference>
<organism evidence="1 2">
    <name type="scientific">Clostridium scatologenes</name>
    <dbReference type="NCBI Taxonomy" id="1548"/>
    <lineage>
        <taxon>Bacteria</taxon>
        <taxon>Bacillati</taxon>
        <taxon>Bacillota</taxon>
        <taxon>Clostridia</taxon>
        <taxon>Eubacteriales</taxon>
        <taxon>Clostridiaceae</taxon>
        <taxon>Clostridium</taxon>
    </lineage>
</organism>
<proteinExistence type="predicted"/>
<protein>
    <submittedName>
        <fullName evidence="1">Uncharacterized protein</fullName>
    </submittedName>
</protein>
<gene>
    <name evidence="1" type="ORF">CSCA_5101</name>
</gene>
<evidence type="ECO:0000313" key="1">
    <source>
        <dbReference type="EMBL" id="AKA72226.1"/>
    </source>
</evidence>
<sequence length="45" mass="4894">MNKKIKFLAPVLCGAIVASKNSNIVNAQVQECHMGVEQIDIGHML</sequence>